<proteinExistence type="predicted"/>
<keyword evidence="2" id="KW-1185">Reference proteome</keyword>
<dbReference type="AlphaFoldDB" id="A0A2P7U1M0"/>
<reference evidence="1 2" key="1">
    <citation type="submission" date="2018-03" db="EMBL/GenBank/DDBJ databases">
        <title>Neisseria weixii sp. nov., isolated from the intestinal contents of Tibetan Plateau pika (Ochotona curzoniae) in Yushu, Qinghai Province, China.</title>
        <authorList>
            <person name="Gui Z."/>
        </authorList>
    </citation>
    <scope>NUCLEOTIDE SEQUENCE [LARGE SCALE GENOMIC DNA]</scope>
    <source>
        <strain evidence="1 2">ATCC 51483</strain>
    </source>
</reference>
<gene>
    <name evidence="1" type="ORF">C7N83_03630</name>
</gene>
<name>A0A2P7U1M0_9NEIS</name>
<organism evidence="1 2">
    <name type="scientific">Neisseria iguanae</name>
    <dbReference type="NCBI Taxonomy" id="90242"/>
    <lineage>
        <taxon>Bacteria</taxon>
        <taxon>Pseudomonadati</taxon>
        <taxon>Pseudomonadota</taxon>
        <taxon>Betaproteobacteria</taxon>
        <taxon>Neisseriales</taxon>
        <taxon>Neisseriaceae</taxon>
        <taxon>Neisseria</taxon>
    </lineage>
</organism>
<dbReference type="Proteomes" id="UP000241868">
    <property type="component" value="Unassembled WGS sequence"/>
</dbReference>
<dbReference type="OrthoDB" id="8612489at2"/>
<accession>A0A2P7U1M0</accession>
<dbReference type="RefSeq" id="WP_106740706.1">
    <property type="nucleotide sequence ID" value="NZ_PXYY01000013.1"/>
</dbReference>
<dbReference type="EMBL" id="PXYY01000013">
    <property type="protein sequence ID" value="PSJ80878.1"/>
    <property type="molecule type" value="Genomic_DNA"/>
</dbReference>
<evidence type="ECO:0000313" key="2">
    <source>
        <dbReference type="Proteomes" id="UP000241868"/>
    </source>
</evidence>
<sequence>MKELPTQLHNAMIDGLTMLLTLRLSGSPAADTVAATAQTWSRVLAHGRAWDEVRDVKRFQTAFMALANEMSRWPSPKDFLDNLPPPPEPLKLEYHYHPTEEEKAKGKSALNRIQGVIKEVLKGRSLMPPPAETATEQILRHRAKVEALAKREREQGLSKPKC</sequence>
<evidence type="ECO:0000313" key="1">
    <source>
        <dbReference type="EMBL" id="PSJ80878.1"/>
    </source>
</evidence>
<protein>
    <submittedName>
        <fullName evidence="1">Uncharacterized protein</fullName>
    </submittedName>
</protein>
<comment type="caution">
    <text evidence="1">The sequence shown here is derived from an EMBL/GenBank/DDBJ whole genome shotgun (WGS) entry which is preliminary data.</text>
</comment>